<feature type="domain" description="GTD-binding" evidence="7">
    <location>
        <begin position="23"/>
        <end position="121"/>
    </location>
</feature>
<keyword evidence="4" id="KW-0472">Membrane</keyword>
<evidence type="ECO:0000256" key="1">
    <source>
        <dbReference type="ARBA" id="ARBA00004370"/>
    </source>
</evidence>
<dbReference type="InterPro" id="IPR007656">
    <property type="entry name" value="GTD-bd"/>
</dbReference>
<organism evidence="8 9">
    <name type="scientific">Striga asiatica</name>
    <name type="common">Asiatic witchweed</name>
    <name type="synonym">Buchnera asiatica</name>
    <dbReference type="NCBI Taxonomy" id="4170"/>
    <lineage>
        <taxon>Eukaryota</taxon>
        <taxon>Viridiplantae</taxon>
        <taxon>Streptophyta</taxon>
        <taxon>Embryophyta</taxon>
        <taxon>Tracheophyta</taxon>
        <taxon>Spermatophyta</taxon>
        <taxon>Magnoliopsida</taxon>
        <taxon>eudicotyledons</taxon>
        <taxon>Gunneridae</taxon>
        <taxon>Pentapetalae</taxon>
        <taxon>asterids</taxon>
        <taxon>lamiids</taxon>
        <taxon>Lamiales</taxon>
        <taxon>Orobanchaceae</taxon>
        <taxon>Buchnereae</taxon>
        <taxon>Striga</taxon>
    </lineage>
</organism>
<keyword evidence="9" id="KW-1185">Reference proteome</keyword>
<dbReference type="PANTHER" id="PTHR31422">
    <property type="entry name" value="BNAANNG28530D PROTEIN"/>
    <property type="match status" value="1"/>
</dbReference>
<dbReference type="OrthoDB" id="1105498at2759"/>
<dbReference type="EMBL" id="BKCP01005683">
    <property type="protein sequence ID" value="GER39514.1"/>
    <property type="molecule type" value="Genomic_DNA"/>
</dbReference>
<protein>
    <recommendedName>
        <fullName evidence="7">GTD-binding domain-containing protein</fullName>
    </recommendedName>
</protein>
<reference evidence="9" key="1">
    <citation type="journal article" date="2019" name="Curr. Biol.">
        <title>Genome Sequence of Striga asiatica Provides Insight into the Evolution of Plant Parasitism.</title>
        <authorList>
            <person name="Yoshida S."/>
            <person name="Kim S."/>
            <person name="Wafula E.K."/>
            <person name="Tanskanen J."/>
            <person name="Kim Y.M."/>
            <person name="Honaas L."/>
            <person name="Yang Z."/>
            <person name="Spallek T."/>
            <person name="Conn C.E."/>
            <person name="Ichihashi Y."/>
            <person name="Cheong K."/>
            <person name="Cui S."/>
            <person name="Der J.P."/>
            <person name="Gundlach H."/>
            <person name="Jiao Y."/>
            <person name="Hori C."/>
            <person name="Ishida J.K."/>
            <person name="Kasahara H."/>
            <person name="Kiba T."/>
            <person name="Kim M.S."/>
            <person name="Koo N."/>
            <person name="Laohavisit A."/>
            <person name="Lee Y.H."/>
            <person name="Lumba S."/>
            <person name="McCourt P."/>
            <person name="Mortimer J.C."/>
            <person name="Mutuku J.M."/>
            <person name="Nomura T."/>
            <person name="Sasaki-Sekimoto Y."/>
            <person name="Seto Y."/>
            <person name="Wang Y."/>
            <person name="Wakatake T."/>
            <person name="Sakakibara H."/>
            <person name="Demura T."/>
            <person name="Yamaguchi S."/>
            <person name="Yoneyama K."/>
            <person name="Manabe R.I."/>
            <person name="Nelson D.C."/>
            <person name="Schulman A.H."/>
            <person name="Timko M.P."/>
            <person name="dePamphilis C.W."/>
            <person name="Choi D."/>
            <person name="Shirasu K."/>
        </authorList>
    </citation>
    <scope>NUCLEOTIDE SEQUENCE [LARGE SCALE GENOMIC DNA]</scope>
    <source>
        <strain evidence="9">cv. UVA1</strain>
    </source>
</reference>
<evidence type="ECO:0000256" key="6">
    <source>
        <dbReference type="SAM" id="MobiDB-lite"/>
    </source>
</evidence>
<evidence type="ECO:0000256" key="3">
    <source>
        <dbReference type="ARBA" id="ARBA00022989"/>
    </source>
</evidence>
<keyword evidence="2" id="KW-0812">Transmembrane</keyword>
<accession>A0A5A7Q3A1</accession>
<gene>
    <name evidence="8" type="ORF">STAS_16141</name>
</gene>
<keyword evidence="5" id="KW-0175">Coiled coil</keyword>
<comment type="subcellular location">
    <subcellularLocation>
        <location evidence="1">Membrane</location>
    </subcellularLocation>
</comment>
<dbReference type="AlphaFoldDB" id="A0A5A7Q3A1"/>
<evidence type="ECO:0000313" key="9">
    <source>
        <dbReference type="Proteomes" id="UP000325081"/>
    </source>
</evidence>
<dbReference type="Proteomes" id="UP000325081">
    <property type="component" value="Unassembled WGS sequence"/>
</dbReference>
<dbReference type="PANTHER" id="PTHR31422:SF1">
    <property type="entry name" value="GTD-BINDING DOMAIN-CONTAINING PROTEIN"/>
    <property type="match status" value="1"/>
</dbReference>
<evidence type="ECO:0000259" key="7">
    <source>
        <dbReference type="PROSITE" id="PS51775"/>
    </source>
</evidence>
<dbReference type="GO" id="GO:0016020">
    <property type="term" value="C:membrane"/>
    <property type="evidence" value="ECO:0007669"/>
    <property type="project" value="UniProtKB-SubCell"/>
</dbReference>
<evidence type="ECO:0000256" key="2">
    <source>
        <dbReference type="ARBA" id="ARBA00022692"/>
    </source>
</evidence>
<feature type="non-terminal residue" evidence="8">
    <location>
        <position position="1"/>
    </location>
</feature>
<proteinExistence type="predicted"/>
<evidence type="ECO:0000256" key="5">
    <source>
        <dbReference type="SAM" id="Coils"/>
    </source>
</evidence>
<dbReference type="PROSITE" id="PS51775">
    <property type="entry name" value="GTD_BINDING"/>
    <property type="match status" value="1"/>
</dbReference>
<name>A0A5A7Q3A1_STRAF</name>
<feature type="coiled-coil region" evidence="5">
    <location>
        <begin position="307"/>
        <end position="334"/>
    </location>
</feature>
<keyword evidence="3" id="KW-1133">Transmembrane helix</keyword>
<sequence length="369" mass="40908">CIPKLVGSGRVGMATSNPPVSPFEMSFLKETLCAQQNLLQKLYSELDAEREASATAASEALNVILRLQGEKAAVKMEAEQYKRLAEEKMCHAEESFAIIEDIIYQKELELAALDYQVQSYRYKLISLGCPDPASSSVDLKFPQNLLQRSDSLSGKKNCPSLGRRNSAPILPKLKKPASPEPDIPASYGEEIRMLDIRVREITGPNYPGLSPKSEIPSSPNVHDVFEVPQVEKPSEKVMGKNEPDWLKKLFLQSSGDEKGLCKPSHIAAIDRAIVGPIVGPVASTSESRPGLSMVREVEREEGIPDSREEELKLLKEIKEEINLLRDEIRSLKEKNVSDESSSYNLPEVRNASFLALTKKYSLGDLKILS</sequence>
<dbReference type="GO" id="GO:0080115">
    <property type="term" value="F:myosin XI tail binding"/>
    <property type="evidence" value="ECO:0007669"/>
    <property type="project" value="UniProtKB-ARBA"/>
</dbReference>
<evidence type="ECO:0000313" key="8">
    <source>
        <dbReference type="EMBL" id="GER39514.1"/>
    </source>
</evidence>
<feature type="region of interest" description="Disordered" evidence="6">
    <location>
        <begin position="150"/>
        <end position="185"/>
    </location>
</feature>
<evidence type="ECO:0000256" key="4">
    <source>
        <dbReference type="ARBA" id="ARBA00023136"/>
    </source>
</evidence>
<dbReference type="Pfam" id="PF04576">
    <property type="entry name" value="Zein-binding"/>
    <property type="match status" value="1"/>
</dbReference>
<comment type="caution">
    <text evidence="8">The sequence shown here is derived from an EMBL/GenBank/DDBJ whole genome shotgun (WGS) entry which is preliminary data.</text>
</comment>